<dbReference type="Proteomes" id="UP001194746">
    <property type="component" value="Unassembled WGS sequence"/>
</dbReference>
<gene>
    <name evidence="3" type="ORF">FE257_010114</name>
</gene>
<evidence type="ECO:0000259" key="2">
    <source>
        <dbReference type="Pfam" id="PF24969"/>
    </source>
</evidence>
<keyword evidence="4" id="KW-1185">Reference proteome</keyword>
<dbReference type="InterPro" id="IPR056867">
    <property type="entry name" value="LRR_15"/>
</dbReference>
<evidence type="ECO:0008006" key="5">
    <source>
        <dbReference type="Google" id="ProtNLM"/>
    </source>
</evidence>
<reference evidence="3" key="1">
    <citation type="journal article" date="2019" name="Beilstein J. Org. Chem.">
        <title>Nanangenines: drimane sesquiterpenoids as the dominant metabolite cohort of a novel Australian fungus, Aspergillus nanangensis.</title>
        <authorList>
            <person name="Lacey H.J."/>
            <person name="Gilchrist C.L.M."/>
            <person name="Crombie A."/>
            <person name="Kalaitzis J.A."/>
            <person name="Vuong D."/>
            <person name="Rutledge P.J."/>
            <person name="Turner P."/>
            <person name="Pitt J.I."/>
            <person name="Lacey E."/>
            <person name="Chooi Y.H."/>
            <person name="Piggott A.M."/>
        </authorList>
    </citation>
    <scope>NUCLEOTIDE SEQUENCE</scope>
    <source>
        <strain evidence="3">MST-FP2251</strain>
    </source>
</reference>
<organism evidence="3 4">
    <name type="scientific">Aspergillus nanangensis</name>
    <dbReference type="NCBI Taxonomy" id="2582783"/>
    <lineage>
        <taxon>Eukaryota</taxon>
        <taxon>Fungi</taxon>
        <taxon>Dikarya</taxon>
        <taxon>Ascomycota</taxon>
        <taxon>Pezizomycotina</taxon>
        <taxon>Eurotiomycetes</taxon>
        <taxon>Eurotiomycetidae</taxon>
        <taxon>Eurotiales</taxon>
        <taxon>Aspergillaceae</taxon>
        <taxon>Aspergillus</taxon>
        <taxon>Aspergillus subgen. Circumdati</taxon>
    </lineage>
</organism>
<dbReference type="InterPro" id="IPR001810">
    <property type="entry name" value="F-box_dom"/>
</dbReference>
<name>A0AAD4CJF3_ASPNN</name>
<comment type="caution">
    <text evidence="3">The sequence shown here is derived from an EMBL/GenBank/DDBJ whole genome shotgun (WGS) entry which is preliminary data.</text>
</comment>
<dbReference type="EMBL" id="VCAU01000060">
    <property type="protein sequence ID" value="KAF9887536.1"/>
    <property type="molecule type" value="Genomic_DNA"/>
</dbReference>
<evidence type="ECO:0000313" key="4">
    <source>
        <dbReference type="Proteomes" id="UP001194746"/>
    </source>
</evidence>
<feature type="domain" description="Leucine-rich repeat" evidence="2">
    <location>
        <begin position="148"/>
        <end position="390"/>
    </location>
</feature>
<dbReference type="Pfam" id="PF24969">
    <property type="entry name" value="LRR_15"/>
    <property type="match status" value="1"/>
</dbReference>
<evidence type="ECO:0000313" key="3">
    <source>
        <dbReference type="EMBL" id="KAF9887536.1"/>
    </source>
</evidence>
<reference evidence="3" key="2">
    <citation type="submission" date="2020-02" db="EMBL/GenBank/DDBJ databases">
        <authorList>
            <person name="Gilchrist C.L.M."/>
            <person name="Chooi Y.-H."/>
        </authorList>
    </citation>
    <scope>NUCLEOTIDE SEQUENCE</scope>
    <source>
        <strain evidence="3">MST-FP2251</strain>
    </source>
</reference>
<protein>
    <recommendedName>
        <fullName evidence="5">F-box domain-containing protein</fullName>
    </recommendedName>
</protein>
<proteinExistence type="predicted"/>
<feature type="domain" description="F-box" evidence="1">
    <location>
        <begin position="3"/>
        <end position="35"/>
    </location>
</feature>
<accession>A0AAD4CJF3</accession>
<dbReference type="AlphaFoldDB" id="A0AAD4CJF3"/>
<dbReference type="CDD" id="cd09917">
    <property type="entry name" value="F-box_SF"/>
    <property type="match status" value="1"/>
</dbReference>
<sequence length="430" mass="48369">MPGLPNEVLLLIGEFLYSEHDKLSLLYVCRHWKNLFLGLAYREIMVEGDRAPQFVRAIQLSPAIGYAVQKLYLHEWESSSQGVKDVIPREAWHKALGKGSEDAWWALVLTLLENLTSLAIDLPEAGLPPFFLKTMARAGSKHHPSPGLQRLQSMVLEFGYDEGCISSHNIVLLLNLPQLRYLSAVRVVDAEGSEPATQEWGHRAHRGTSPVTSLSFTDSGNAKYGMSNIITSCANLEHFEYQHILQVVWGGASIGFRPTTFYRPLWTQRHSLKTVHLNYRGEGGNRELDEEDDDDEDADGWFGSLQEFRSLSGLWMRASNLLDLTPDGRGLRSSLVLSLPGSLQSIYISDCGEIHLSHLTAAILELLAHKTEKFPLLRRIGISPSYLLLKKTKRFQQIGQDTKFKPIVYEKFELMQKGCQNAGVELCLEP</sequence>
<evidence type="ECO:0000259" key="1">
    <source>
        <dbReference type="Pfam" id="PF12937"/>
    </source>
</evidence>
<dbReference type="Pfam" id="PF12937">
    <property type="entry name" value="F-box-like"/>
    <property type="match status" value="1"/>
</dbReference>